<dbReference type="GO" id="GO:0005506">
    <property type="term" value="F:iron ion binding"/>
    <property type="evidence" value="ECO:0007669"/>
    <property type="project" value="UniProtKB-ARBA"/>
</dbReference>
<dbReference type="Gene3D" id="2.60.120.620">
    <property type="entry name" value="q2cbj1_9rhob like domain"/>
    <property type="match status" value="1"/>
</dbReference>
<sequence>MATDYLAGKKVSDEQIDAWVDQFNREGCLFLRNMLPPDWTDQMRADLDVALRDNPNGLNNKSQRAHLAHRLFETSAANLRLFDMEPMVSLAEAIIGTDCHVIHNNSFISPPGGGLDGWHQDDRPHYIVKDGAAPSNVHLPVLFFTANYYLTDVIEIEHGGTETIPGSHLFGASPPSRQLDGTEWEERIQYNLGPAGSVVLFNNQVWHRGGPNRSQRTRYITQVTYGRRIVGHKYYPFMNYTMPEHVYAGADDRLRRLLGFLPHGAYG</sequence>
<organism evidence="1">
    <name type="scientific">Caldilineaceae bacterium SB0664_bin_27</name>
    <dbReference type="NCBI Taxonomy" id="2605260"/>
    <lineage>
        <taxon>Bacteria</taxon>
        <taxon>Bacillati</taxon>
        <taxon>Chloroflexota</taxon>
        <taxon>Caldilineae</taxon>
        <taxon>Caldilineales</taxon>
        <taxon>Caldilineaceae</taxon>
    </lineage>
</organism>
<evidence type="ECO:0000313" key="1">
    <source>
        <dbReference type="EMBL" id="MXY91871.1"/>
    </source>
</evidence>
<dbReference type="InterPro" id="IPR008775">
    <property type="entry name" value="Phytyl_CoA_dOase-like"/>
</dbReference>
<keyword evidence="1" id="KW-0560">Oxidoreductase</keyword>
<dbReference type="SUPFAM" id="SSF51197">
    <property type="entry name" value="Clavaminate synthase-like"/>
    <property type="match status" value="1"/>
</dbReference>
<accession>A0A6B0YNZ5</accession>
<proteinExistence type="predicted"/>
<name>A0A6B0YNZ5_9CHLR</name>
<protein>
    <submittedName>
        <fullName evidence="1">Phytanoyl-CoA dioxygenase family protein</fullName>
    </submittedName>
</protein>
<dbReference type="Pfam" id="PF05721">
    <property type="entry name" value="PhyH"/>
    <property type="match status" value="1"/>
</dbReference>
<dbReference type="AlphaFoldDB" id="A0A6B0YNZ5"/>
<comment type="caution">
    <text evidence="1">The sequence shown here is derived from an EMBL/GenBank/DDBJ whole genome shotgun (WGS) entry which is preliminary data.</text>
</comment>
<reference evidence="1" key="1">
    <citation type="submission" date="2019-09" db="EMBL/GenBank/DDBJ databases">
        <title>Characterisation of the sponge microbiome using genome-centric metagenomics.</title>
        <authorList>
            <person name="Engelberts J.P."/>
            <person name="Robbins S.J."/>
            <person name="De Goeij J.M."/>
            <person name="Aranda M."/>
            <person name="Bell S.C."/>
            <person name="Webster N.S."/>
        </authorList>
    </citation>
    <scope>NUCLEOTIDE SEQUENCE</scope>
    <source>
        <strain evidence="1">SB0664_bin_27</strain>
    </source>
</reference>
<dbReference type="PANTHER" id="PTHR20883">
    <property type="entry name" value="PHYTANOYL-COA DIOXYGENASE DOMAIN CONTAINING 1"/>
    <property type="match status" value="1"/>
</dbReference>
<gene>
    <name evidence="1" type="ORF">F4Y42_00290</name>
</gene>
<dbReference type="EMBL" id="VXRG01000004">
    <property type="protein sequence ID" value="MXY91871.1"/>
    <property type="molecule type" value="Genomic_DNA"/>
</dbReference>
<keyword evidence="1" id="KW-0223">Dioxygenase</keyword>
<dbReference type="PANTHER" id="PTHR20883:SF48">
    <property type="entry name" value="ECTOINE DIOXYGENASE"/>
    <property type="match status" value="1"/>
</dbReference>
<dbReference type="GO" id="GO:0016706">
    <property type="term" value="F:2-oxoglutarate-dependent dioxygenase activity"/>
    <property type="evidence" value="ECO:0007669"/>
    <property type="project" value="UniProtKB-ARBA"/>
</dbReference>